<dbReference type="PRINTS" id="PR00420">
    <property type="entry name" value="RNGMNOXGNASE"/>
</dbReference>
<accession>A0ABW9LIW4</accession>
<dbReference type="Proteomes" id="UP001635816">
    <property type="component" value="Unassembled WGS sequence"/>
</dbReference>
<comment type="caution">
    <text evidence="5">The sequence shown here is derived from an EMBL/GenBank/DDBJ whole genome shotgun (WGS) entry which is preliminary data.</text>
</comment>
<dbReference type="InterPro" id="IPR036188">
    <property type="entry name" value="FAD/NAD-bd_sf"/>
</dbReference>
<dbReference type="Gene3D" id="3.40.30.120">
    <property type="match status" value="1"/>
</dbReference>
<dbReference type="PANTHER" id="PTHR43004">
    <property type="entry name" value="TRK SYSTEM POTASSIUM UPTAKE PROTEIN"/>
    <property type="match status" value="1"/>
</dbReference>
<evidence type="ECO:0000313" key="6">
    <source>
        <dbReference type="Proteomes" id="UP001635816"/>
    </source>
</evidence>
<dbReference type="GO" id="GO:0004497">
    <property type="term" value="F:monooxygenase activity"/>
    <property type="evidence" value="ECO:0007669"/>
    <property type="project" value="UniProtKB-KW"/>
</dbReference>
<dbReference type="EMBL" id="JBKBDD010000014">
    <property type="protein sequence ID" value="MFN6547194.1"/>
    <property type="molecule type" value="Genomic_DNA"/>
</dbReference>
<dbReference type="Pfam" id="PF21274">
    <property type="entry name" value="Rng_hyd_C"/>
    <property type="match status" value="1"/>
</dbReference>
<dbReference type="InterPro" id="IPR050641">
    <property type="entry name" value="RIFMO-like"/>
</dbReference>
<keyword evidence="3" id="KW-0274">FAD</keyword>
<keyword evidence="5" id="KW-0503">Monooxygenase</keyword>
<dbReference type="SUPFAM" id="SSF51905">
    <property type="entry name" value="FAD/NAD(P)-binding domain"/>
    <property type="match status" value="1"/>
</dbReference>
<keyword evidence="2" id="KW-0285">Flavoprotein</keyword>
<evidence type="ECO:0000313" key="5">
    <source>
        <dbReference type="EMBL" id="MFN6547194.1"/>
    </source>
</evidence>
<dbReference type="RefSeq" id="WP_409545007.1">
    <property type="nucleotide sequence ID" value="NZ_JBKBDD010000014.1"/>
</dbReference>
<comment type="cofactor">
    <cofactor evidence="1">
        <name>FAD</name>
        <dbReference type="ChEBI" id="CHEBI:57692"/>
    </cofactor>
</comment>
<keyword evidence="6" id="KW-1185">Reference proteome</keyword>
<name>A0ABW9LIW4_9MYCO</name>
<evidence type="ECO:0000256" key="1">
    <source>
        <dbReference type="ARBA" id="ARBA00001974"/>
    </source>
</evidence>
<keyword evidence="5" id="KW-0560">Oxidoreductase</keyword>
<evidence type="ECO:0000256" key="3">
    <source>
        <dbReference type="ARBA" id="ARBA00022827"/>
    </source>
</evidence>
<evidence type="ECO:0000259" key="4">
    <source>
        <dbReference type="Pfam" id="PF01494"/>
    </source>
</evidence>
<gene>
    <name evidence="5" type="ORF">ACK4CT_28745</name>
</gene>
<proteinExistence type="predicted"/>
<dbReference type="PANTHER" id="PTHR43004:SF19">
    <property type="entry name" value="BINDING MONOOXYGENASE, PUTATIVE (JCVI)-RELATED"/>
    <property type="match status" value="1"/>
</dbReference>
<protein>
    <submittedName>
        <fullName evidence="5">FAD-dependent monooxygenase</fullName>
    </submittedName>
</protein>
<dbReference type="Gene3D" id="3.30.70.2450">
    <property type="match status" value="1"/>
</dbReference>
<evidence type="ECO:0000256" key="2">
    <source>
        <dbReference type="ARBA" id="ARBA00022630"/>
    </source>
</evidence>
<reference evidence="5 6" key="1">
    <citation type="submission" date="2024-12" db="EMBL/GenBank/DDBJ databases">
        <title>The coexistence of Mycolicibacterium septicum and Mycolicibacterium nivoides in clinical samples.</title>
        <authorList>
            <person name="Wang C."/>
            <person name="Feng Y."/>
            <person name="Zong Z."/>
        </authorList>
    </citation>
    <scope>NUCLEOTIDE SEQUENCE [LARGE SCALE GENOMIC DNA]</scope>
    <source>
        <strain evidence="5 6">120309</strain>
    </source>
</reference>
<dbReference type="Pfam" id="PF01494">
    <property type="entry name" value="FAD_binding_3"/>
    <property type="match status" value="1"/>
</dbReference>
<dbReference type="InterPro" id="IPR002938">
    <property type="entry name" value="FAD-bd"/>
</dbReference>
<dbReference type="Gene3D" id="3.50.50.60">
    <property type="entry name" value="FAD/NAD(P)-binding domain"/>
    <property type="match status" value="1"/>
</dbReference>
<sequence length="490" mass="52589">MDGTDVIIVGAGPVGVLLSTELALSGASVQVLERLAAPDRTIKAGSINIASAELLARRGLLPELRAADERTRERFNEFYNSVGREWLRGMPARRQRGHFAGFMFDDNLIDDTDSDLTDHDAATNAIMIPQAEIERILNDYAGRLGIEITRGVTVTGLDSEREGGVTVHTDSGDFSAKWIVGCDGGRSIVRRAAGFDFPGTGPEITGRQAIVTIADPEKLEPGWTWTSNGVYCHGPLPGRVLTAEFDGPPVDRELPVTALEVQESLRRVSGTDVTVEALVGDATRWTDNARQTSTYRNGSVLLAGDAAHVHSPFSGQGLNLGIADAFNLGWKLGGVITGRCSVEMLDTYTAERHPIGASVLAWTRAQVALLRGDAKTADLRTVIADLLGTRDGMTYIYKRATGLQLRYDLPGKHPMIGRLAPNVTLSDGTYLHDYGRSGGFVVLDRRSGSTSTTTSVTTTDSVTTIVDPCTTGPRLMVIRPDGIVGWAEGD</sequence>
<feature type="domain" description="FAD-binding" evidence="4">
    <location>
        <begin position="4"/>
        <end position="362"/>
    </location>
</feature>
<organism evidence="5 6">
    <name type="scientific">Mycolicibacterium nivoides</name>
    <dbReference type="NCBI Taxonomy" id="2487344"/>
    <lineage>
        <taxon>Bacteria</taxon>
        <taxon>Bacillati</taxon>
        <taxon>Actinomycetota</taxon>
        <taxon>Actinomycetes</taxon>
        <taxon>Mycobacteriales</taxon>
        <taxon>Mycobacteriaceae</taxon>
        <taxon>Mycolicibacterium</taxon>
    </lineage>
</organism>